<proteinExistence type="predicted"/>
<evidence type="ECO:0000313" key="1">
    <source>
        <dbReference type="EMBL" id="SOD64403.1"/>
    </source>
</evidence>
<dbReference type="EMBL" id="OCNE01000016">
    <property type="protein sequence ID" value="SOD64403.1"/>
    <property type="molecule type" value="Genomic_DNA"/>
</dbReference>
<organism evidence="1 2">
    <name type="scientific">Streptomyces zhaozhouensis</name>
    <dbReference type="NCBI Taxonomy" id="1300267"/>
    <lineage>
        <taxon>Bacteria</taxon>
        <taxon>Bacillati</taxon>
        <taxon>Actinomycetota</taxon>
        <taxon>Actinomycetes</taxon>
        <taxon>Kitasatosporales</taxon>
        <taxon>Streptomycetaceae</taxon>
        <taxon>Streptomyces</taxon>
    </lineage>
</organism>
<dbReference type="RefSeq" id="WP_097232833.1">
    <property type="nucleotide sequence ID" value="NZ_OCNE01000016.1"/>
</dbReference>
<protein>
    <submittedName>
        <fullName evidence="1">Uncharacterized protein</fullName>
    </submittedName>
</protein>
<dbReference type="Proteomes" id="UP000219072">
    <property type="component" value="Unassembled WGS sequence"/>
</dbReference>
<keyword evidence="2" id="KW-1185">Reference proteome</keyword>
<evidence type="ECO:0000313" key="2">
    <source>
        <dbReference type="Proteomes" id="UP000219072"/>
    </source>
</evidence>
<dbReference type="AlphaFoldDB" id="A0A286E0J6"/>
<sequence>MLPQLPTAGTGAGQRMRRLRAQAFQGRGGQLEGTPARPFHGAHLVVAVEEEPGARAPVALHHVALLLSRYNQQVLFGDATPEQAADAFLGELGDSIRAAR</sequence>
<accession>A0A286E0J6</accession>
<name>A0A286E0J6_9ACTN</name>
<gene>
    <name evidence="1" type="ORF">SAMN06297387_116127</name>
</gene>
<reference evidence="1 2" key="1">
    <citation type="submission" date="2017-09" db="EMBL/GenBank/DDBJ databases">
        <authorList>
            <person name="Ehlers B."/>
            <person name="Leendertz F.H."/>
        </authorList>
    </citation>
    <scope>NUCLEOTIDE SEQUENCE [LARGE SCALE GENOMIC DNA]</scope>
    <source>
        <strain evidence="1 2">CGMCC 4.7095</strain>
    </source>
</reference>